<dbReference type="RefSeq" id="WP_106584181.1">
    <property type="nucleotide sequence ID" value="NZ_PYGA01000012.1"/>
</dbReference>
<proteinExistence type="predicted"/>
<evidence type="ECO:0000256" key="1">
    <source>
        <dbReference type="SAM" id="MobiDB-lite"/>
    </source>
</evidence>
<dbReference type="Proteomes" id="UP000240542">
    <property type="component" value="Unassembled WGS sequence"/>
</dbReference>
<dbReference type="AlphaFoldDB" id="A0A2P8DG68"/>
<dbReference type="SUPFAM" id="SSF56219">
    <property type="entry name" value="DNase I-like"/>
    <property type="match status" value="1"/>
</dbReference>
<accession>A0A2P8DG68</accession>
<evidence type="ECO:0008006" key="4">
    <source>
        <dbReference type="Google" id="ProtNLM"/>
    </source>
</evidence>
<keyword evidence="3" id="KW-1185">Reference proteome</keyword>
<protein>
    <recommendedName>
        <fullName evidence="4">Endonuclease/exonuclease/phosphatase family metal-dependent hydrolase</fullName>
    </recommendedName>
</protein>
<dbReference type="Gene3D" id="3.60.10.10">
    <property type="entry name" value="Endonuclease/exonuclease/phosphatase"/>
    <property type="match status" value="1"/>
</dbReference>
<sequence length="296" mass="32770">MTALPIALINLENGLHEQGFAFDDPFARIFTDVDEPPALILVNEATQWWAGGGRGGYRAASALRRRYGTPYAIEIGWCDRSDHPPALIYDPTRLEMTWWGDERSIPNLSRRNVAELRTGTGRELRVVLQHWHPKDGDTRLKEARHISWTVEGPPTLLGGDLNGTGSGPHWPEKDWPATPPHKRHHKGWQPGGPGTAWTRDTRAVDHLIGTWSPDGGRVDGCGFHALAELDWRHRGADPADQLVPTTNTRAEHGGSQAIDLLLVNDPELFVPGSYRVHIPAGLLDTDHRLVTATIGL</sequence>
<dbReference type="EMBL" id="PYGA01000012">
    <property type="protein sequence ID" value="PSK96215.1"/>
    <property type="molecule type" value="Genomic_DNA"/>
</dbReference>
<reference evidence="2 3" key="1">
    <citation type="submission" date="2018-03" db="EMBL/GenBank/DDBJ databases">
        <title>Genomic Encyclopedia of Archaeal and Bacterial Type Strains, Phase II (KMG-II): from individual species to whole genera.</title>
        <authorList>
            <person name="Goeker M."/>
        </authorList>
    </citation>
    <scope>NUCLEOTIDE SEQUENCE [LARGE SCALE GENOMIC DNA]</scope>
    <source>
        <strain evidence="2 3">DSM 45312</strain>
    </source>
</reference>
<dbReference type="InterPro" id="IPR036691">
    <property type="entry name" value="Endo/exonu/phosph_ase_sf"/>
</dbReference>
<gene>
    <name evidence="2" type="ORF">CLV63_11297</name>
</gene>
<dbReference type="OrthoDB" id="3523129at2"/>
<organism evidence="2 3">
    <name type="scientific">Murinocardiopsis flavida</name>
    <dbReference type="NCBI Taxonomy" id="645275"/>
    <lineage>
        <taxon>Bacteria</taxon>
        <taxon>Bacillati</taxon>
        <taxon>Actinomycetota</taxon>
        <taxon>Actinomycetes</taxon>
        <taxon>Streptosporangiales</taxon>
        <taxon>Nocardiopsidaceae</taxon>
        <taxon>Murinocardiopsis</taxon>
    </lineage>
</organism>
<feature type="region of interest" description="Disordered" evidence="1">
    <location>
        <begin position="176"/>
        <end position="196"/>
    </location>
</feature>
<name>A0A2P8DG68_9ACTN</name>
<comment type="caution">
    <text evidence="2">The sequence shown here is derived from an EMBL/GenBank/DDBJ whole genome shotgun (WGS) entry which is preliminary data.</text>
</comment>
<evidence type="ECO:0000313" key="2">
    <source>
        <dbReference type="EMBL" id="PSK96215.1"/>
    </source>
</evidence>
<evidence type="ECO:0000313" key="3">
    <source>
        <dbReference type="Proteomes" id="UP000240542"/>
    </source>
</evidence>